<dbReference type="EMBL" id="LSMT01001463">
    <property type="protein sequence ID" value="PFX12279.1"/>
    <property type="molecule type" value="Genomic_DNA"/>
</dbReference>
<dbReference type="PROSITE" id="PS50994">
    <property type="entry name" value="INTEGRASE"/>
    <property type="match status" value="1"/>
</dbReference>
<sequence length="645" mass="72693">MSFVGDKGRNIYLTFQWEIVQVGSGESAQNVNEKEIFHRVVGKFKAHLEAKKNPIMAAVKFDRRRQLQGETFDSFVTDLKLLACGLDMRVSNNLIRNAIACKSLDERTLQEIVYPGEDFSSDEEGSNSNVQLLHIAILEMNGIRDRQKPQASSTQCPDQKNKKTLVSYSQQRITPKGYVTLPIRFKDRDLNVNFYVIDSKQKPILSGKVCQALNLVQQKTKKKKNKPLEMILRKPMATTPLRLHAMMLKVSGYDLKVEYLPGKKQVLADTLSRQKEPLLPSSVPDLPWEMAASDIFTFEGEHYLLLVDYYIKFIEVTRLKDLTSQVTIGVLKEHFSQHGIPAKLVTDCGSKYTNNKFETFAKRPTEVKVRNKSIVMAMIKARMKHSKDKQKYYHDCQGANELPPLKSGYYVRVKPEPRSKEWRAATIVQKHALPRSYVVEMGGQRIRHNRIALRNDSTKSHMGYLKRQGNIAQQTEPELDKSNAGLTFPASLQMESSLQGFHLSPSAAEEIPAEDVPPSWDVMNGNTTGHYSQLFLAYSQKMMGGGTGSSTTSSSQASPAATFVPLLDVGSLTPFNPKEDPNTLSVHWKLWKRSFNLYLVAKGITKDEHKTALLLHTGGLNLQDLYYTLLTGADIKPFAEYGVVG</sequence>
<protein>
    <submittedName>
        <fullName evidence="2">Uncharacterized protein K02A2.6</fullName>
    </submittedName>
</protein>
<dbReference type="PANTHER" id="PTHR37984:SF5">
    <property type="entry name" value="PROTEIN NYNRIN-LIKE"/>
    <property type="match status" value="1"/>
</dbReference>
<organism evidence="2 3">
    <name type="scientific">Stylophora pistillata</name>
    <name type="common">Smooth cauliflower coral</name>
    <dbReference type="NCBI Taxonomy" id="50429"/>
    <lineage>
        <taxon>Eukaryota</taxon>
        <taxon>Metazoa</taxon>
        <taxon>Cnidaria</taxon>
        <taxon>Anthozoa</taxon>
        <taxon>Hexacorallia</taxon>
        <taxon>Scleractinia</taxon>
        <taxon>Astrocoeniina</taxon>
        <taxon>Pocilloporidae</taxon>
        <taxon>Stylophora</taxon>
    </lineage>
</organism>
<name>A0A2B4R638_STYPI</name>
<dbReference type="InterPro" id="IPR036397">
    <property type="entry name" value="RNaseH_sf"/>
</dbReference>
<accession>A0A2B4R638</accession>
<reference evidence="3" key="1">
    <citation type="journal article" date="2017" name="bioRxiv">
        <title>Comparative analysis of the genomes of Stylophora pistillata and Acropora digitifera provides evidence for extensive differences between species of corals.</title>
        <authorList>
            <person name="Voolstra C.R."/>
            <person name="Li Y."/>
            <person name="Liew Y.J."/>
            <person name="Baumgarten S."/>
            <person name="Zoccola D."/>
            <person name="Flot J.-F."/>
            <person name="Tambutte S."/>
            <person name="Allemand D."/>
            <person name="Aranda M."/>
        </authorList>
    </citation>
    <scope>NUCLEOTIDE SEQUENCE [LARGE SCALE GENOMIC DNA]</scope>
</reference>
<evidence type="ECO:0000313" key="3">
    <source>
        <dbReference type="Proteomes" id="UP000225706"/>
    </source>
</evidence>
<proteinExistence type="predicted"/>
<dbReference type="InterPro" id="IPR050951">
    <property type="entry name" value="Retrovirus_Pol_polyprotein"/>
</dbReference>
<keyword evidence="3" id="KW-1185">Reference proteome</keyword>
<dbReference type="GO" id="GO:0003676">
    <property type="term" value="F:nucleic acid binding"/>
    <property type="evidence" value="ECO:0007669"/>
    <property type="project" value="InterPro"/>
</dbReference>
<comment type="caution">
    <text evidence="2">The sequence shown here is derived from an EMBL/GenBank/DDBJ whole genome shotgun (WGS) entry which is preliminary data.</text>
</comment>
<evidence type="ECO:0000259" key="1">
    <source>
        <dbReference type="PROSITE" id="PS50994"/>
    </source>
</evidence>
<feature type="domain" description="Integrase catalytic" evidence="1">
    <location>
        <begin position="280"/>
        <end position="363"/>
    </location>
</feature>
<dbReference type="SUPFAM" id="SSF53098">
    <property type="entry name" value="Ribonuclease H-like"/>
    <property type="match status" value="1"/>
</dbReference>
<dbReference type="InterPro" id="IPR012337">
    <property type="entry name" value="RNaseH-like_sf"/>
</dbReference>
<dbReference type="PANTHER" id="PTHR37984">
    <property type="entry name" value="PROTEIN CBG26694"/>
    <property type="match status" value="1"/>
</dbReference>
<dbReference type="GO" id="GO:0015074">
    <property type="term" value="P:DNA integration"/>
    <property type="evidence" value="ECO:0007669"/>
    <property type="project" value="InterPro"/>
</dbReference>
<dbReference type="Gene3D" id="3.30.420.10">
    <property type="entry name" value="Ribonuclease H-like superfamily/Ribonuclease H"/>
    <property type="match status" value="1"/>
</dbReference>
<evidence type="ECO:0000313" key="2">
    <source>
        <dbReference type="EMBL" id="PFX12279.1"/>
    </source>
</evidence>
<dbReference type="AlphaFoldDB" id="A0A2B4R638"/>
<dbReference type="InterPro" id="IPR001584">
    <property type="entry name" value="Integrase_cat-core"/>
</dbReference>
<dbReference type="Proteomes" id="UP000225706">
    <property type="component" value="Unassembled WGS sequence"/>
</dbReference>
<gene>
    <name evidence="2" type="primary">K02A2.6</name>
    <name evidence="2" type="ORF">AWC38_SpisGene23791</name>
</gene>